<dbReference type="GO" id="GO:0009089">
    <property type="term" value="P:lysine biosynthetic process via diaminopimelate"/>
    <property type="evidence" value="ECO:0007669"/>
    <property type="project" value="UniProtKB-UniRule"/>
</dbReference>
<evidence type="ECO:0000256" key="2">
    <source>
        <dbReference type="ARBA" id="ARBA00005076"/>
    </source>
</evidence>
<dbReference type="PANTHER" id="PTHR46278">
    <property type="entry name" value="DEHYDROGENASE, PUTATIVE-RELATED"/>
    <property type="match status" value="1"/>
</dbReference>
<dbReference type="SUPFAM" id="SSF55347">
    <property type="entry name" value="Glyceraldehyde-3-phosphate dehydrogenase-like, C-terminal domain"/>
    <property type="match status" value="1"/>
</dbReference>
<dbReference type="SMART" id="SM00859">
    <property type="entry name" value="Semialdhyde_dh"/>
    <property type="match status" value="1"/>
</dbReference>
<comment type="function">
    <text evidence="15">Catalyzes the NADPH-dependent formation of L-aspartate-semialdehyde (L-ASA) by the reductive dephosphorylation of L-aspartyl-4-phosphate.</text>
</comment>
<dbReference type="Gene3D" id="3.40.50.720">
    <property type="entry name" value="NAD(P)-binding Rossmann-like Domain"/>
    <property type="match status" value="1"/>
</dbReference>
<evidence type="ECO:0000256" key="15">
    <source>
        <dbReference type="HAMAP-Rule" id="MF_02121"/>
    </source>
</evidence>
<evidence type="ECO:0000256" key="4">
    <source>
        <dbReference type="ARBA" id="ARBA00010584"/>
    </source>
</evidence>
<dbReference type="NCBIfam" id="NF011456">
    <property type="entry name" value="PRK14874.1"/>
    <property type="match status" value="1"/>
</dbReference>
<evidence type="ECO:0000256" key="5">
    <source>
        <dbReference type="ARBA" id="ARBA00011738"/>
    </source>
</evidence>
<keyword evidence="19" id="KW-1185">Reference proteome</keyword>
<feature type="binding site" evidence="15">
    <location>
        <position position="114"/>
    </location>
    <ligand>
        <name>phosphate</name>
        <dbReference type="ChEBI" id="CHEBI:43474"/>
    </ligand>
</feature>
<dbReference type="NCBIfam" id="TIGR01296">
    <property type="entry name" value="asd_B"/>
    <property type="match status" value="1"/>
</dbReference>
<dbReference type="Proteomes" id="UP000070483">
    <property type="component" value="Unassembled WGS sequence"/>
</dbReference>
<organism evidence="18 19">
    <name type="scientific">Leptotrichia wadei</name>
    <dbReference type="NCBI Taxonomy" id="157687"/>
    <lineage>
        <taxon>Bacteria</taxon>
        <taxon>Fusobacteriati</taxon>
        <taxon>Fusobacteriota</taxon>
        <taxon>Fusobacteriia</taxon>
        <taxon>Fusobacteriales</taxon>
        <taxon>Leptotrichiaceae</taxon>
        <taxon>Leptotrichia</taxon>
    </lineage>
</organism>
<keyword evidence="9 15" id="KW-0521">NADP</keyword>
<feature type="binding site" evidence="15">
    <location>
        <position position="323"/>
    </location>
    <ligand>
        <name>NADP(+)</name>
        <dbReference type="ChEBI" id="CHEBI:58349"/>
    </ligand>
</feature>
<dbReference type="Gene3D" id="3.30.360.10">
    <property type="entry name" value="Dihydrodipicolinate Reductase, domain 2"/>
    <property type="match status" value="1"/>
</dbReference>
<feature type="binding site" evidence="15">
    <location>
        <position position="170"/>
    </location>
    <ligand>
        <name>substrate</name>
    </ligand>
</feature>
<dbReference type="SUPFAM" id="SSF51735">
    <property type="entry name" value="NAD(P)-binding Rossmann-fold domains"/>
    <property type="match status" value="1"/>
</dbReference>
<keyword evidence="7 15" id="KW-0028">Amino-acid biosynthesis</keyword>
<evidence type="ECO:0000256" key="9">
    <source>
        <dbReference type="ARBA" id="ARBA00022857"/>
    </source>
</evidence>
<dbReference type="EC" id="1.2.1.11" evidence="6 15"/>
<feature type="binding site" evidence="15">
    <location>
        <begin position="25"/>
        <end position="28"/>
    </location>
    <ligand>
        <name>NADP(+)</name>
        <dbReference type="ChEBI" id="CHEBI:58349"/>
    </ligand>
</feature>
<evidence type="ECO:0000256" key="13">
    <source>
        <dbReference type="ARBA" id="ARBA00023167"/>
    </source>
</evidence>
<keyword evidence="11 15" id="KW-0560">Oxidoreductase</keyword>
<dbReference type="InterPro" id="IPR036291">
    <property type="entry name" value="NAD(P)-bd_dom_sf"/>
</dbReference>
<dbReference type="UniPathway" id="UPA00034">
    <property type="reaction ID" value="UER00016"/>
</dbReference>
<evidence type="ECO:0000256" key="7">
    <source>
        <dbReference type="ARBA" id="ARBA00022605"/>
    </source>
</evidence>
<dbReference type="InterPro" id="IPR000534">
    <property type="entry name" value="Semialdehyde_DH_NAD-bd"/>
</dbReference>
<dbReference type="GO" id="GO:0071266">
    <property type="term" value="P:'de novo' L-methionine biosynthetic process"/>
    <property type="evidence" value="ECO:0007669"/>
    <property type="project" value="UniProtKB-UniRule"/>
</dbReference>
<name>A0A133ZWS1_9FUSO</name>
<dbReference type="UniPathway" id="UPA00051">
    <property type="reaction ID" value="UER00464"/>
</dbReference>
<dbReference type="CDD" id="cd18131">
    <property type="entry name" value="ASADH_C_bac_euk_like"/>
    <property type="match status" value="1"/>
</dbReference>
<keyword evidence="13 15" id="KW-0486">Methionine biosynthesis</keyword>
<feature type="binding site" evidence="15">
    <location>
        <begin position="53"/>
        <end position="54"/>
    </location>
    <ligand>
        <name>NADP(+)</name>
        <dbReference type="ChEBI" id="CHEBI:58349"/>
    </ligand>
</feature>
<comment type="pathway">
    <text evidence="2 15">Amino-acid biosynthesis; L-lysine biosynthesis via DAP pathway; (S)-tetrahydrodipicolinate from L-aspartate: step 2/4.</text>
</comment>
<comment type="pathway">
    <text evidence="1 15">Amino-acid biosynthesis; L-methionine biosynthesis via de novo pathway; L-homoserine from L-aspartate: step 2/3.</text>
</comment>
<feature type="active site" description="Proton acceptor" evidence="15 16">
    <location>
        <position position="250"/>
    </location>
</feature>
<comment type="similarity">
    <text evidence="4 15">Belongs to the aspartate-semialdehyde dehydrogenase family.</text>
</comment>
<dbReference type="Pfam" id="PF02774">
    <property type="entry name" value="Semialdhyde_dhC"/>
    <property type="match status" value="1"/>
</dbReference>
<feature type="binding site" evidence="15">
    <location>
        <position position="243"/>
    </location>
    <ligand>
        <name>substrate</name>
    </ligand>
</feature>
<dbReference type="GO" id="GO:0051287">
    <property type="term" value="F:NAD binding"/>
    <property type="evidence" value="ECO:0007669"/>
    <property type="project" value="InterPro"/>
</dbReference>
<evidence type="ECO:0000256" key="14">
    <source>
        <dbReference type="ARBA" id="ARBA00047891"/>
    </source>
</evidence>
<dbReference type="InterPro" id="IPR005986">
    <property type="entry name" value="Asp_semialdehyde_DH_beta"/>
</dbReference>
<dbReference type="PANTHER" id="PTHR46278:SF2">
    <property type="entry name" value="ASPARTATE-SEMIALDEHYDE DEHYDROGENASE"/>
    <property type="match status" value="1"/>
</dbReference>
<comment type="subunit">
    <text evidence="5 15">Homodimer.</text>
</comment>
<dbReference type="GO" id="GO:0046983">
    <property type="term" value="F:protein dimerization activity"/>
    <property type="evidence" value="ECO:0007669"/>
    <property type="project" value="InterPro"/>
</dbReference>
<evidence type="ECO:0000256" key="10">
    <source>
        <dbReference type="ARBA" id="ARBA00022915"/>
    </source>
</evidence>
<dbReference type="Pfam" id="PF01118">
    <property type="entry name" value="Semialdhyde_dh"/>
    <property type="match status" value="1"/>
</dbReference>
<evidence type="ECO:0000313" key="19">
    <source>
        <dbReference type="Proteomes" id="UP000070483"/>
    </source>
</evidence>
<comment type="caution">
    <text evidence="15">Lacks conserved residue(s) required for the propagation of feature annotation.</text>
</comment>
<accession>A0A133ZWS1</accession>
<dbReference type="GO" id="GO:0050661">
    <property type="term" value="F:NADP binding"/>
    <property type="evidence" value="ECO:0007669"/>
    <property type="project" value="UniProtKB-UniRule"/>
</dbReference>
<dbReference type="HAMAP" id="MF_02121">
    <property type="entry name" value="ASADH"/>
    <property type="match status" value="1"/>
</dbReference>
<protein>
    <recommendedName>
        <fullName evidence="6 15">Aspartate-semialdehyde dehydrogenase</fullName>
        <shortName evidence="15">ASA dehydrogenase</shortName>
        <shortName evidence="15">ASADH</shortName>
        <ecNumber evidence="6 15">1.2.1.11</ecNumber>
    </recommendedName>
    <alternativeName>
        <fullName evidence="15">Aspartate-beta-semialdehyde dehydrogenase</fullName>
    </alternativeName>
</protein>
<sequence>MEGKTLKNLGGKIMKNYKVAIIGATGLVGRTFLKVLKERNFPVEKLYLYASANSAGKKIEFNGTEYTVMELKDENIANDIDIALFSAGGGVSLEYAPKFKAKGAVVIDNSSAWRMDKNIPLVVPEANPEALKNHPGIIANPNCSTIQVMPVLKVLQEKYGLKRVIYSTYQAVAGSGQKGLNDLEANLKGEPSKGYPHQIAFNVLPHIDVFLDNGYTKEEEKMINETRKILNLPNLKVTATCVRVPIRFGHAVSVNVELEKPFELEDVIRAFKEKEGIVVQNDGKNNVYPMPINAQDTDEVYVGRIRKDFSADNALNLWVVADNIRKGAATNTIQIAETLIKEGAL</sequence>
<evidence type="ECO:0000256" key="8">
    <source>
        <dbReference type="ARBA" id="ARBA00022697"/>
    </source>
</evidence>
<dbReference type="STRING" id="157687.HMPREF3180_02110"/>
<evidence type="ECO:0000256" key="6">
    <source>
        <dbReference type="ARBA" id="ARBA00013120"/>
    </source>
</evidence>
<evidence type="ECO:0000256" key="3">
    <source>
        <dbReference type="ARBA" id="ARBA00005097"/>
    </source>
</evidence>
<comment type="caution">
    <text evidence="18">The sequence shown here is derived from an EMBL/GenBank/DDBJ whole genome shotgun (WGS) entry which is preliminary data.</text>
</comment>
<dbReference type="GO" id="GO:0019877">
    <property type="term" value="P:diaminopimelate biosynthetic process"/>
    <property type="evidence" value="ECO:0007669"/>
    <property type="project" value="UniProtKB-UniRule"/>
</dbReference>
<dbReference type="GO" id="GO:0004073">
    <property type="term" value="F:aspartate-semialdehyde dehydrogenase activity"/>
    <property type="evidence" value="ECO:0007669"/>
    <property type="project" value="UniProtKB-UniRule"/>
</dbReference>
<dbReference type="PIRSF" id="PIRSF000148">
    <property type="entry name" value="ASA_dh"/>
    <property type="match status" value="1"/>
</dbReference>
<dbReference type="InterPro" id="IPR012080">
    <property type="entry name" value="Asp_semialdehyde_DH"/>
</dbReference>
<keyword evidence="10 15" id="KW-0220">Diaminopimelate biosynthesis</keyword>
<dbReference type="InterPro" id="IPR012280">
    <property type="entry name" value="Semialdhyde_DH_dimer_dom"/>
</dbReference>
<dbReference type="UniPathway" id="UPA00050">
    <property type="reaction ID" value="UER00463"/>
</dbReference>
<comment type="catalytic activity">
    <reaction evidence="14 15">
        <text>L-aspartate 4-semialdehyde + phosphate + NADP(+) = 4-phospho-L-aspartate + NADPH + H(+)</text>
        <dbReference type="Rhea" id="RHEA:24284"/>
        <dbReference type="ChEBI" id="CHEBI:15378"/>
        <dbReference type="ChEBI" id="CHEBI:43474"/>
        <dbReference type="ChEBI" id="CHEBI:57535"/>
        <dbReference type="ChEBI" id="CHEBI:57783"/>
        <dbReference type="ChEBI" id="CHEBI:58349"/>
        <dbReference type="ChEBI" id="CHEBI:537519"/>
        <dbReference type="EC" id="1.2.1.11"/>
    </reaction>
</comment>
<evidence type="ECO:0000256" key="11">
    <source>
        <dbReference type="ARBA" id="ARBA00023002"/>
    </source>
</evidence>
<dbReference type="EMBL" id="LSDD01000162">
    <property type="protein sequence ID" value="KXB59881.1"/>
    <property type="molecule type" value="Genomic_DNA"/>
</dbReference>
<gene>
    <name evidence="15" type="primary">asd</name>
    <name evidence="18" type="ORF">HMPREF3180_02110</name>
</gene>
<evidence type="ECO:0000256" key="1">
    <source>
        <dbReference type="ARBA" id="ARBA00005021"/>
    </source>
</evidence>
<feature type="active site" description="Acyl-thioester intermediate" evidence="15 16">
    <location>
        <position position="143"/>
    </location>
</feature>
<evidence type="ECO:0000256" key="16">
    <source>
        <dbReference type="PIRSR" id="PIRSR000148-1"/>
    </source>
</evidence>
<dbReference type="AlphaFoldDB" id="A0A133ZWS1"/>
<feature type="domain" description="Semialdehyde dehydrogenase NAD-binding" evidence="17">
    <location>
        <begin position="18"/>
        <end position="134"/>
    </location>
</feature>
<dbReference type="GO" id="GO:0009097">
    <property type="term" value="P:isoleucine biosynthetic process"/>
    <property type="evidence" value="ECO:0007669"/>
    <property type="project" value="UniProtKB-UniRule"/>
</dbReference>
<dbReference type="CDD" id="cd02316">
    <property type="entry name" value="VcASADH2_like_N"/>
    <property type="match status" value="1"/>
</dbReference>
<comment type="pathway">
    <text evidence="3 15">Amino-acid biosynthesis; L-threonine biosynthesis; L-threonine from L-aspartate: step 2/5.</text>
</comment>
<evidence type="ECO:0000256" key="12">
    <source>
        <dbReference type="ARBA" id="ARBA00023154"/>
    </source>
</evidence>
<proteinExistence type="inferred from homology"/>
<dbReference type="PATRIC" id="fig|157687.3.peg.2112"/>
<keyword evidence="8 15" id="KW-0791">Threonine biosynthesis</keyword>
<evidence type="ECO:0000259" key="17">
    <source>
        <dbReference type="SMART" id="SM00859"/>
    </source>
</evidence>
<dbReference type="GO" id="GO:0009088">
    <property type="term" value="P:threonine biosynthetic process"/>
    <property type="evidence" value="ECO:0007669"/>
    <property type="project" value="UniProtKB-UniRule"/>
</dbReference>
<reference evidence="19" key="1">
    <citation type="submission" date="2016-01" db="EMBL/GenBank/DDBJ databases">
        <authorList>
            <person name="Mitreva M."/>
            <person name="Pepin K.H."/>
            <person name="Mihindukulasuriya K.A."/>
            <person name="Fulton R."/>
            <person name="Fronick C."/>
            <person name="O'Laughlin M."/>
            <person name="Miner T."/>
            <person name="Herter B."/>
            <person name="Rosa B.A."/>
            <person name="Cordes M."/>
            <person name="Tomlinson C."/>
            <person name="Wollam A."/>
            <person name="Palsikar V.B."/>
            <person name="Mardis E.R."/>
            <person name="Wilson R.K."/>
        </authorList>
    </citation>
    <scope>NUCLEOTIDE SEQUENCE [LARGE SCALE GENOMIC DNA]</scope>
    <source>
        <strain evidence="19">KA00185</strain>
    </source>
</reference>
<evidence type="ECO:0000313" key="18">
    <source>
        <dbReference type="EMBL" id="KXB59881.1"/>
    </source>
</evidence>
<keyword evidence="12 15" id="KW-0457">Lysine biosynthesis</keyword>